<evidence type="ECO:0000313" key="1">
    <source>
        <dbReference type="EMBL" id="SHG10801.1"/>
    </source>
</evidence>
<reference evidence="2" key="1">
    <citation type="submission" date="2016-11" db="EMBL/GenBank/DDBJ databases">
        <authorList>
            <person name="Varghese N."/>
            <person name="Submissions S."/>
        </authorList>
    </citation>
    <scope>NUCLEOTIDE SEQUENCE [LARGE SCALE GENOMIC DNA]</scope>
    <source>
        <strain evidence="2">DSM 16990</strain>
    </source>
</reference>
<accession>A0A1M5H432</accession>
<proteinExistence type="predicted"/>
<dbReference type="AlphaFoldDB" id="A0A1M5H432"/>
<dbReference type="Proteomes" id="UP000184287">
    <property type="component" value="Unassembled WGS sequence"/>
</dbReference>
<name>A0A1M5H432_9SPHI</name>
<keyword evidence="2" id="KW-1185">Reference proteome</keyword>
<evidence type="ECO:0000313" key="2">
    <source>
        <dbReference type="Proteomes" id="UP000184287"/>
    </source>
</evidence>
<protein>
    <submittedName>
        <fullName evidence="1">Uncharacterized protein</fullName>
    </submittedName>
</protein>
<gene>
    <name evidence="1" type="ORF">SAMN04488522_104501</name>
</gene>
<dbReference type="EMBL" id="FQUQ01000004">
    <property type="protein sequence ID" value="SHG10801.1"/>
    <property type="molecule type" value="Genomic_DNA"/>
</dbReference>
<organism evidence="1 2">
    <name type="scientific">Pedobacter caeni</name>
    <dbReference type="NCBI Taxonomy" id="288992"/>
    <lineage>
        <taxon>Bacteria</taxon>
        <taxon>Pseudomonadati</taxon>
        <taxon>Bacteroidota</taxon>
        <taxon>Sphingobacteriia</taxon>
        <taxon>Sphingobacteriales</taxon>
        <taxon>Sphingobacteriaceae</taxon>
        <taxon>Pedobacter</taxon>
    </lineage>
</organism>
<dbReference type="STRING" id="288992.SAMN04488522_104501"/>
<sequence>MGRQMPNCPHGFNDQVMKHLTTLTRPSSKNILRYKYERIQIIGPACGGRFNSGDENPYTSTFFQFGSVILTIKKLGWAQMSTNSL</sequence>